<dbReference type="Proteomes" id="UP000492821">
    <property type="component" value="Unassembled WGS sequence"/>
</dbReference>
<evidence type="ECO:0000313" key="3">
    <source>
        <dbReference type="WBParaSite" id="Pan_g13163.t1"/>
    </source>
</evidence>
<feature type="region of interest" description="Disordered" evidence="1">
    <location>
        <begin position="119"/>
        <end position="141"/>
    </location>
</feature>
<dbReference type="WBParaSite" id="Pan_g13163.t1">
    <property type="protein sequence ID" value="Pan_g13163.t1"/>
    <property type="gene ID" value="Pan_g13163"/>
</dbReference>
<keyword evidence="2" id="KW-1185">Reference proteome</keyword>
<feature type="compositionally biased region" description="Basic and acidic residues" evidence="1">
    <location>
        <begin position="129"/>
        <end position="141"/>
    </location>
</feature>
<organism evidence="2 3">
    <name type="scientific">Panagrellus redivivus</name>
    <name type="common">Microworm</name>
    <dbReference type="NCBI Taxonomy" id="6233"/>
    <lineage>
        <taxon>Eukaryota</taxon>
        <taxon>Metazoa</taxon>
        <taxon>Ecdysozoa</taxon>
        <taxon>Nematoda</taxon>
        <taxon>Chromadorea</taxon>
        <taxon>Rhabditida</taxon>
        <taxon>Tylenchina</taxon>
        <taxon>Panagrolaimomorpha</taxon>
        <taxon>Panagrolaimoidea</taxon>
        <taxon>Panagrolaimidae</taxon>
        <taxon>Panagrellus</taxon>
    </lineage>
</organism>
<sequence length="141" mass="16206">MRAAVSGLRKLTLTNFSPFRRLTVVRSPPLKSIVKPGDEQKSGIYAIHCFNCGSDVYIGRTKRTLITRAMEHIRWKCTTKGLLPCRKNNHFLQAYSLYETVHVELTKWAEKVLIGRNKPPANLQHKKTKVETDTRTSKRIN</sequence>
<protein>
    <submittedName>
        <fullName evidence="3">GIY-YIG domain-containing protein</fullName>
    </submittedName>
</protein>
<reference evidence="3" key="2">
    <citation type="submission" date="2020-10" db="UniProtKB">
        <authorList>
            <consortium name="WormBaseParasite"/>
        </authorList>
    </citation>
    <scope>IDENTIFICATION</scope>
</reference>
<evidence type="ECO:0000313" key="2">
    <source>
        <dbReference type="Proteomes" id="UP000492821"/>
    </source>
</evidence>
<accession>A0A7E4UVY6</accession>
<reference evidence="2" key="1">
    <citation type="journal article" date="2013" name="Genetics">
        <title>The draft genome and transcriptome of Panagrellus redivivus are shaped by the harsh demands of a free-living lifestyle.</title>
        <authorList>
            <person name="Srinivasan J."/>
            <person name="Dillman A.R."/>
            <person name="Macchietto M.G."/>
            <person name="Heikkinen L."/>
            <person name="Lakso M."/>
            <person name="Fracchia K.M."/>
            <person name="Antoshechkin I."/>
            <person name="Mortazavi A."/>
            <person name="Wong G."/>
            <person name="Sternberg P.W."/>
        </authorList>
    </citation>
    <scope>NUCLEOTIDE SEQUENCE [LARGE SCALE GENOMIC DNA]</scope>
    <source>
        <strain evidence="2">MT8872</strain>
    </source>
</reference>
<proteinExistence type="predicted"/>
<name>A0A7E4UVY6_PANRE</name>
<evidence type="ECO:0000256" key="1">
    <source>
        <dbReference type="SAM" id="MobiDB-lite"/>
    </source>
</evidence>
<dbReference type="AlphaFoldDB" id="A0A7E4UVY6"/>